<dbReference type="Gramene" id="MELO3C029055.2.1">
    <property type="protein sequence ID" value="MELO3C029055.2.1"/>
    <property type="gene ID" value="MELO3C029055.2"/>
</dbReference>
<reference evidence="1" key="1">
    <citation type="submission" date="2023-03" db="UniProtKB">
        <authorList>
            <consortium name="EnsemblPlants"/>
        </authorList>
    </citation>
    <scope>IDENTIFICATION</scope>
</reference>
<protein>
    <submittedName>
        <fullName evidence="1">Uncharacterized protein</fullName>
    </submittedName>
</protein>
<dbReference type="AlphaFoldDB" id="A0A9I9E5M2"/>
<sequence>MAGKREGPANGIDLGTDDLMVQCELLFGDGVIHLHLL</sequence>
<accession>A0A9I9E5M2</accession>
<proteinExistence type="predicted"/>
<dbReference type="EnsemblPlants" id="MELO3C029055.2.1">
    <property type="protein sequence ID" value="MELO3C029055.2.1"/>
    <property type="gene ID" value="MELO3C029055.2"/>
</dbReference>
<organism evidence="1">
    <name type="scientific">Cucumis melo</name>
    <name type="common">Muskmelon</name>
    <dbReference type="NCBI Taxonomy" id="3656"/>
    <lineage>
        <taxon>Eukaryota</taxon>
        <taxon>Viridiplantae</taxon>
        <taxon>Streptophyta</taxon>
        <taxon>Embryophyta</taxon>
        <taxon>Tracheophyta</taxon>
        <taxon>Spermatophyta</taxon>
        <taxon>Magnoliopsida</taxon>
        <taxon>eudicotyledons</taxon>
        <taxon>Gunneridae</taxon>
        <taxon>Pentapetalae</taxon>
        <taxon>rosids</taxon>
        <taxon>fabids</taxon>
        <taxon>Cucurbitales</taxon>
        <taxon>Cucurbitaceae</taxon>
        <taxon>Benincaseae</taxon>
        <taxon>Cucumis</taxon>
    </lineage>
</organism>
<name>A0A9I9E5M2_CUCME</name>
<evidence type="ECO:0000313" key="1">
    <source>
        <dbReference type="EnsemblPlants" id="MELO3C029055.2.1"/>
    </source>
</evidence>